<dbReference type="EMBL" id="POUA01000048">
    <property type="protein sequence ID" value="PZG51079.1"/>
    <property type="molecule type" value="Genomic_DNA"/>
</dbReference>
<dbReference type="InterPro" id="IPR009339">
    <property type="entry name" value="DUF998"/>
</dbReference>
<reference evidence="2 3" key="1">
    <citation type="submission" date="2018-01" db="EMBL/GenBank/DDBJ databases">
        <title>Draft genome sequence of Sphaerisporangium sp. 7K107.</title>
        <authorList>
            <person name="Sahin N."/>
            <person name="Saygin H."/>
            <person name="Ay H."/>
        </authorList>
    </citation>
    <scope>NUCLEOTIDE SEQUENCE [LARGE SCALE GENOMIC DNA]</scope>
    <source>
        <strain evidence="2 3">7K107</strain>
    </source>
</reference>
<organism evidence="2 3">
    <name type="scientific">Spongiactinospora gelatinilytica</name>
    <dbReference type="NCBI Taxonomy" id="2666298"/>
    <lineage>
        <taxon>Bacteria</taxon>
        <taxon>Bacillati</taxon>
        <taxon>Actinomycetota</taxon>
        <taxon>Actinomycetes</taxon>
        <taxon>Streptosporangiales</taxon>
        <taxon>Streptosporangiaceae</taxon>
        <taxon>Spongiactinospora</taxon>
    </lineage>
</organism>
<name>A0A2W2H8A8_9ACTN</name>
<sequence>MRDTQPTSSASSVRLWSWPAAAGPVLALVAMAYTHLTPSVGVSPLTGLISDYALNDATRGTVLAGTLLLAMSCLWATYGLAQTAPARSAATRVLLTFAALGLLLSAIFPTDPTPGVSSMGGEIHRWSSAVVFTGVPCAAWMLARGVARLRHLRVAAIWCTGLLAAFLAAHPGSFVSDLINGPAYYGLLQRVLLVIAMATLFLIATAIPHLGERR</sequence>
<keyword evidence="1" id="KW-0472">Membrane</keyword>
<keyword evidence="3" id="KW-1185">Reference proteome</keyword>
<comment type="caution">
    <text evidence="2">The sequence shown here is derived from an EMBL/GenBank/DDBJ whole genome shotgun (WGS) entry which is preliminary data.</text>
</comment>
<gene>
    <name evidence="2" type="ORF">C1I98_09025</name>
</gene>
<dbReference type="Pfam" id="PF06197">
    <property type="entry name" value="DUF998"/>
    <property type="match status" value="1"/>
</dbReference>
<dbReference type="Proteomes" id="UP000248544">
    <property type="component" value="Unassembled WGS sequence"/>
</dbReference>
<feature type="transmembrane region" description="Helical" evidence="1">
    <location>
        <begin position="123"/>
        <end position="143"/>
    </location>
</feature>
<protein>
    <recommendedName>
        <fullName evidence="4">DUF998 domain-containing protein</fullName>
    </recommendedName>
</protein>
<evidence type="ECO:0008006" key="4">
    <source>
        <dbReference type="Google" id="ProtNLM"/>
    </source>
</evidence>
<evidence type="ECO:0000256" key="1">
    <source>
        <dbReference type="SAM" id="Phobius"/>
    </source>
</evidence>
<evidence type="ECO:0000313" key="2">
    <source>
        <dbReference type="EMBL" id="PZG51079.1"/>
    </source>
</evidence>
<keyword evidence="1" id="KW-1133">Transmembrane helix</keyword>
<feature type="transmembrane region" description="Helical" evidence="1">
    <location>
        <begin position="93"/>
        <end position="111"/>
    </location>
</feature>
<feature type="transmembrane region" description="Helical" evidence="1">
    <location>
        <begin position="62"/>
        <end position="81"/>
    </location>
</feature>
<evidence type="ECO:0000313" key="3">
    <source>
        <dbReference type="Proteomes" id="UP000248544"/>
    </source>
</evidence>
<accession>A0A2W2H8A8</accession>
<proteinExistence type="predicted"/>
<feature type="transmembrane region" description="Helical" evidence="1">
    <location>
        <begin position="15"/>
        <end position="36"/>
    </location>
</feature>
<dbReference type="AlphaFoldDB" id="A0A2W2H8A8"/>
<keyword evidence="1" id="KW-0812">Transmembrane</keyword>
<feature type="transmembrane region" description="Helical" evidence="1">
    <location>
        <begin position="155"/>
        <end position="175"/>
    </location>
</feature>
<dbReference type="RefSeq" id="WP_111166627.1">
    <property type="nucleotide sequence ID" value="NZ_POUA01000048.1"/>
</dbReference>
<feature type="transmembrane region" description="Helical" evidence="1">
    <location>
        <begin position="187"/>
        <end position="207"/>
    </location>
</feature>